<dbReference type="GO" id="GO:0000287">
    <property type="term" value="F:magnesium ion binding"/>
    <property type="evidence" value="ECO:0007669"/>
    <property type="project" value="UniProtKB-UniRule"/>
</dbReference>
<keyword evidence="1" id="KW-0378">Hydrolase</keyword>
<dbReference type="GO" id="GO:0000103">
    <property type="term" value="P:sulfate assimilation"/>
    <property type="evidence" value="ECO:0007669"/>
    <property type="project" value="TreeGrafter"/>
</dbReference>
<dbReference type="KEGG" id="llp:GH975_01865"/>
<feature type="binding site" evidence="2">
    <location>
        <position position="200"/>
    </location>
    <ligand>
        <name>Mg(2+)</name>
        <dbReference type="ChEBI" id="CHEBI:18420"/>
        <label>1</label>
        <note>catalytic</note>
    </ligand>
</feature>
<feature type="binding site" evidence="2">
    <location>
        <position position="83"/>
    </location>
    <ligand>
        <name>Mg(2+)</name>
        <dbReference type="ChEBI" id="CHEBI:18420"/>
        <label>1</label>
        <note>catalytic</note>
    </ligand>
</feature>
<feature type="binding site" evidence="1">
    <location>
        <position position="200"/>
    </location>
    <ligand>
        <name>substrate</name>
    </ligand>
</feature>
<dbReference type="Gene3D" id="3.30.540.10">
    <property type="entry name" value="Fructose-1,6-Bisphosphatase, subunit A, domain 1"/>
    <property type="match status" value="1"/>
</dbReference>
<feature type="binding site" evidence="1">
    <location>
        <position position="63"/>
    </location>
    <ligand>
        <name>Mg(2+)</name>
        <dbReference type="ChEBI" id="CHEBI:18420"/>
        <label>1</label>
    </ligand>
</feature>
<dbReference type="PANTHER" id="PTHR43028">
    <property type="entry name" value="3'(2'),5'-BISPHOSPHATE NUCLEOTIDASE 1"/>
    <property type="match status" value="1"/>
</dbReference>
<proteinExistence type="inferred from homology"/>
<feature type="binding site" evidence="2">
    <location>
        <position position="80"/>
    </location>
    <ligand>
        <name>Mg(2+)</name>
        <dbReference type="ChEBI" id="CHEBI:18420"/>
        <label>1</label>
        <note>catalytic</note>
    </ligand>
</feature>
<dbReference type="InterPro" id="IPR050725">
    <property type="entry name" value="CysQ/Inositol_MonoPase"/>
</dbReference>
<sequence>MVTVSQPGQIIALAQRAGAATLDFFRGDFEVYDKSDDSPLTQADLAADAIISAGLPGYPIRSEESSHGDFSASETFWLVDPVDGTRSFVAGSPEYTVNIALIHRGRPVWGVIDAPALNQTWWGGPEQGAFFNGDPIRVTATQSPLRVLASRNHLNALTLDFIAALPVHERIQRGSSLKFCAIAMGQADLFPRMGPCCEWDTGAGEAILMGAGGSICDLAGQPLAYGKADPLNPYFIASGETNPVDYLPQR</sequence>
<dbReference type="Gene3D" id="3.40.190.80">
    <property type="match status" value="1"/>
</dbReference>
<evidence type="ECO:0000313" key="4">
    <source>
        <dbReference type="Proteomes" id="UP000388235"/>
    </source>
</evidence>
<reference evidence="3 4" key="1">
    <citation type="submission" date="2019-11" db="EMBL/GenBank/DDBJ databases">
        <authorList>
            <person name="Khan S.A."/>
            <person name="Jeon C.O."/>
            <person name="Chun B.H."/>
        </authorList>
    </citation>
    <scope>NUCLEOTIDE SEQUENCE [LARGE SCALE GENOMIC DNA]</scope>
    <source>
        <strain evidence="3 4">IMCC 1097</strain>
    </source>
</reference>
<dbReference type="Proteomes" id="UP000388235">
    <property type="component" value="Chromosome"/>
</dbReference>
<dbReference type="EMBL" id="CP045871">
    <property type="protein sequence ID" value="QGG79376.1"/>
    <property type="molecule type" value="Genomic_DNA"/>
</dbReference>
<dbReference type="InterPro" id="IPR000760">
    <property type="entry name" value="Inositol_monophosphatase-like"/>
</dbReference>
<feature type="binding site" evidence="1">
    <location>
        <position position="80"/>
    </location>
    <ligand>
        <name>Mg(2+)</name>
        <dbReference type="ChEBI" id="CHEBI:18420"/>
        <label>1</label>
    </ligand>
</feature>
<dbReference type="EC" id="3.1.3.7" evidence="1"/>
<dbReference type="SUPFAM" id="SSF56655">
    <property type="entry name" value="Carbohydrate phosphatase"/>
    <property type="match status" value="1"/>
</dbReference>
<feature type="binding site" evidence="2">
    <location>
        <position position="63"/>
    </location>
    <ligand>
        <name>Mg(2+)</name>
        <dbReference type="ChEBI" id="CHEBI:18420"/>
        <label>1</label>
        <note>catalytic</note>
    </ligand>
</feature>
<keyword evidence="4" id="KW-1185">Reference proteome</keyword>
<feature type="binding site" evidence="1">
    <location>
        <position position="82"/>
    </location>
    <ligand>
        <name>Mg(2+)</name>
        <dbReference type="ChEBI" id="CHEBI:18420"/>
        <label>1</label>
    </ligand>
</feature>
<dbReference type="Pfam" id="PF00459">
    <property type="entry name" value="Inositol_P"/>
    <property type="match status" value="1"/>
</dbReference>
<feature type="binding site" evidence="1">
    <location>
        <position position="200"/>
    </location>
    <ligand>
        <name>Mg(2+)</name>
        <dbReference type="ChEBI" id="CHEBI:18420"/>
        <label>2</label>
    </ligand>
</feature>
<dbReference type="RefSeq" id="WP_153712880.1">
    <property type="nucleotide sequence ID" value="NZ_CP045871.1"/>
</dbReference>
<dbReference type="AlphaFoldDB" id="A0A5Q2QBI9"/>
<feature type="binding site" evidence="1">
    <location>
        <position position="80"/>
    </location>
    <ligand>
        <name>Mg(2+)</name>
        <dbReference type="ChEBI" id="CHEBI:18420"/>
        <label>2</label>
    </ligand>
</feature>
<dbReference type="GO" id="GO:0005886">
    <property type="term" value="C:plasma membrane"/>
    <property type="evidence" value="ECO:0007669"/>
    <property type="project" value="UniProtKB-SubCell"/>
</dbReference>
<evidence type="ECO:0000256" key="1">
    <source>
        <dbReference type="HAMAP-Rule" id="MF_02095"/>
    </source>
</evidence>
<comment type="function">
    <text evidence="1">Converts adenosine-3',5'-bisphosphate (PAP) to AMP.</text>
</comment>
<dbReference type="GO" id="GO:0050427">
    <property type="term" value="P:3'-phosphoadenosine 5'-phosphosulfate metabolic process"/>
    <property type="evidence" value="ECO:0007669"/>
    <property type="project" value="TreeGrafter"/>
</dbReference>
<comment type="similarity">
    <text evidence="1">Belongs to the inositol monophosphatase superfamily. CysQ family.</text>
</comment>
<keyword evidence="1" id="KW-0472">Membrane</keyword>
<gene>
    <name evidence="1" type="primary">cysQ</name>
    <name evidence="3" type="ORF">GH975_01865</name>
</gene>
<dbReference type="OrthoDB" id="9785695at2"/>
<accession>A0A5Q2QBI9</accession>
<feature type="binding site" evidence="1">
    <location>
        <begin position="82"/>
        <end position="85"/>
    </location>
    <ligand>
        <name>substrate</name>
    </ligand>
</feature>
<dbReference type="PRINTS" id="PR00377">
    <property type="entry name" value="IMPHPHTASES"/>
</dbReference>
<comment type="cofactor">
    <cofactor evidence="1 2">
        <name>Mg(2+)</name>
        <dbReference type="ChEBI" id="CHEBI:18420"/>
    </cofactor>
</comment>
<comment type="catalytic activity">
    <reaction evidence="1">
        <text>adenosine 3',5'-bisphosphate + H2O = AMP + phosphate</text>
        <dbReference type="Rhea" id="RHEA:10040"/>
        <dbReference type="ChEBI" id="CHEBI:15377"/>
        <dbReference type="ChEBI" id="CHEBI:43474"/>
        <dbReference type="ChEBI" id="CHEBI:58343"/>
        <dbReference type="ChEBI" id="CHEBI:456215"/>
        <dbReference type="EC" id="3.1.3.7"/>
    </reaction>
</comment>
<dbReference type="HAMAP" id="MF_02095">
    <property type="entry name" value="CysQ"/>
    <property type="match status" value="1"/>
</dbReference>
<evidence type="ECO:0000313" key="3">
    <source>
        <dbReference type="EMBL" id="QGG79376.1"/>
    </source>
</evidence>
<dbReference type="PANTHER" id="PTHR43028:SF5">
    <property type="entry name" value="3'(2'),5'-BISPHOSPHATE NUCLEOTIDASE 1"/>
    <property type="match status" value="1"/>
</dbReference>
<protein>
    <recommendedName>
        <fullName evidence="1">3'(2'),5'-bisphosphate nucleotidase CysQ</fullName>
        <ecNumber evidence="1">3.1.3.7</ecNumber>
    </recommendedName>
    <alternativeName>
        <fullName evidence="1">3'(2'),5-bisphosphonucleoside 3'(2')-phosphohydrolase</fullName>
    </alternativeName>
    <alternativeName>
        <fullName evidence="1">3'-phosphoadenosine 5'-phosphate phosphatase</fullName>
        <shortName evidence="1">PAP phosphatase</shortName>
    </alternativeName>
</protein>
<organism evidence="3 4">
    <name type="scientific">Litorivicinus lipolyticus</name>
    <dbReference type="NCBI Taxonomy" id="418701"/>
    <lineage>
        <taxon>Bacteria</taxon>
        <taxon>Pseudomonadati</taxon>
        <taxon>Pseudomonadota</taxon>
        <taxon>Gammaproteobacteria</taxon>
        <taxon>Oceanospirillales</taxon>
        <taxon>Litorivicinaceae</taxon>
        <taxon>Litorivicinus</taxon>
    </lineage>
</organism>
<keyword evidence="1" id="KW-1003">Cell membrane</keyword>
<dbReference type="InterPro" id="IPR006240">
    <property type="entry name" value="CysQ"/>
</dbReference>
<feature type="binding site" evidence="1">
    <location>
        <position position="63"/>
    </location>
    <ligand>
        <name>substrate</name>
    </ligand>
</feature>
<keyword evidence="1 2" id="KW-0460">Magnesium</keyword>
<name>A0A5Q2QBI9_9GAMM</name>
<comment type="subcellular location">
    <subcellularLocation>
        <location evidence="1">Cell inner membrane</location>
        <topology evidence="1">Peripheral membrane protein</topology>
        <orientation evidence="1">Cytoplasmic side</orientation>
    </subcellularLocation>
</comment>
<dbReference type="CDD" id="cd01638">
    <property type="entry name" value="CysQ"/>
    <property type="match status" value="1"/>
</dbReference>
<keyword evidence="1" id="KW-0997">Cell inner membrane</keyword>
<keyword evidence="1 2" id="KW-0479">Metal-binding</keyword>
<evidence type="ECO:0000256" key="2">
    <source>
        <dbReference type="PIRSR" id="PIRSR600760-2"/>
    </source>
</evidence>
<dbReference type="GO" id="GO:0008441">
    <property type="term" value="F:3'(2'),5'-bisphosphate nucleotidase activity"/>
    <property type="evidence" value="ECO:0007669"/>
    <property type="project" value="UniProtKB-UniRule"/>
</dbReference>
<feature type="binding site" evidence="1">
    <location>
        <position position="83"/>
    </location>
    <ligand>
        <name>Mg(2+)</name>
        <dbReference type="ChEBI" id="CHEBI:18420"/>
        <label>2</label>
    </ligand>
</feature>